<dbReference type="AlphaFoldDB" id="A0A1G9WXX9"/>
<evidence type="ECO:0000256" key="2">
    <source>
        <dbReference type="ARBA" id="ARBA00023235"/>
    </source>
</evidence>
<protein>
    <submittedName>
        <fullName evidence="3">Sulfoquinovose isomerase</fullName>
    </submittedName>
</protein>
<reference evidence="3 4" key="1">
    <citation type="submission" date="2016-10" db="EMBL/GenBank/DDBJ databases">
        <authorList>
            <person name="de Groot N.N."/>
        </authorList>
    </citation>
    <scope>NUCLEOTIDE SEQUENCE [LARGE SCALE GENOMIC DNA]</scope>
    <source>
        <strain evidence="3 4">KPR-7B</strain>
    </source>
</reference>
<dbReference type="Gene3D" id="1.50.10.10">
    <property type="match status" value="1"/>
</dbReference>
<dbReference type="OrthoDB" id="9806359at2"/>
<accession>A0A1G9WXX9</accession>
<evidence type="ECO:0000313" key="4">
    <source>
        <dbReference type="Proteomes" id="UP000199671"/>
    </source>
</evidence>
<dbReference type="InterPro" id="IPR012341">
    <property type="entry name" value="6hp_glycosidase-like_sf"/>
</dbReference>
<dbReference type="Pfam" id="PF07221">
    <property type="entry name" value="GlcNAc_2-epim"/>
    <property type="match status" value="1"/>
</dbReference>
<dbReference type="PANTHER" id="PTHR15108">
    <property type="entry name" value="N-ACYLGLUCOSAMINE-2-EPIMERASE"/>
    <property type="match status" value="1"/>
</dbReference>
<keyword evidence="2 3" id="KW-0413">Isomerase</keyword>
<dbReference type="GO" id="GO:0016853">
    <property type="term" value="F:isomerase activity"/>
    <property type="evidence" value="ECO:0007669"/>
    <property type="project" value="UniProtKB-KW"/>
</dbReference>
<name>A0A1G9WXX9_9ACTO</name>
<evidence type="ECO:0000256" key="1">
    <source>
        <dbReference type="ARBA" id="ARBA00008558"/>
    </source>
</evidence>
<dbReference type="GO" id="GO:0005975">
    <property type="term" value="P:carbohydrate metabolic process"/>
    <property type="evidence" value="ECO:0007669"/>
    <property type="project" value="InterPro"/>
</dbReference>
<dbReference type="RefSeq" id="WP_092610690.1">
    <property type="nucleotide sequence ID" value="NZ_FNHU01000008.1"/>
</dbReference>
<organism evidence="3 4">
    <name type="scientific">Actinomyces ruminicola</name>
    <dbReference type="NCBI Taxonomy" id="332524"/>
    <lineage>
        <taxon>Bacteria</taxon>
        <taxon>Bacillati</taxon>
        <taxon>Actinomycetota</taxon>
        <taxon>Actinomycetes</taxon>
        <taxon>Actinomycetales</taxon>
        <taxon>Actinomycetaceae</taxon>
        <taxon>Actinomyces</taxon>
    </lineage>
</organism>
<dbReference type="InterPro" id="IPR010819">
    <property type="entry name" value="AGE/CE"/>
</dbReference>
<gene>
    <name evidence="3" type="ORF">SAMN04487766_10881</name>
</gene>
<proteinExistence type="inferred from homology"/>
<sequence>MPSSPSRTHETGTLITDLDHCRWLVQHRNRLLDFYQPEVWADGMGFAYLDDAGHPLRDSGAQLWIGARMTHCFAVAHLLGRPGAAEFAKKGVDFYLSGPGRDPEYDGWYATVGGTQPSERKELYGQAHIVLAAASAAQAGIDGAEALLTQALAVIDRHYWLEDVGRCVEAFDRSFTDLDLYRGQNANMHLTEAYLAAFEATGDRTLLLRAGRIAHNTVGAAAEPKAGSWRVCEHFSPDWEPLPDYNADQPHHPFRPYGSQPGHWLEWAKLLMQIRGVGLSEDWMLPAARNLVDGAMQDGWQPSGGFVYTVDWDGTPVVKERFWWPVAEAIGATRLLSLATGEGRYADLYAQLWAYTQAHLIDPGNGTWFPEVDEHNRHVVVTWPGRPDLYHAFQATIYAFLPLDAGIALWARSVSEDGERP</sequence>
<comment type="similarity">
    <text evidence="1">Belongs to the N-acylglucosamine 2-epimerase family.</text>
</comment>
<evidence type="ECO:0000313" key="3">
    <source>
        <dbReference type="EMBL" id="SDM89026.1"/>
    </source>
</evidence>
<dbReference type="EMBL" id="FNHU01000008">
    <property type="protein sequence ID" value="SDM89026.1"/>
    <property type="molecule type" value="Genomic_DNA"/>
</dbReference>
<dbReference type="SUPFAM" id="SSF48208">
    <property type="entry name" value="Six-hairpin glycosidases"/>
    <property type="match status" value="1"/>
</dbReference>
<dbReference type="Proteomes" id="UP000199671">
    <property type="component" value="Unassembled WGS sequence"/>
</dbReference>
<dbReference type="InterPro" id="IPR008928">
    <property type="entry name" value="6-hairpin_glycosidase_sf"/>
</dbReference>